<dbReference type="InterPro" id="IPR016024">
    <property type="entry name" value="ARM-type_fold"/>
</dbReference>
<evidence type="ECO:0008006" key="3">
    <source>
        <dbReference type="Google" id="ProtNLM"/>
    </source>
</evidence>
<name>A0A8J3K452_9ACTN</name>
<dbReference type="EMBL" id="BONG01000022">
    <property type="protein sequence ID" value="GIF90375.1"/>
    <property type="molecule type" value="Genomic_DNA"/>
</dbReference>
<organism evidence="1 2">
    <name type="scientific">Catellatospora chokoriensis</name>
    <dbReference type="NCBI Taxonomy" id="310353"/>
    <lineage>
        <taxon>Bacteria</taxon>
        <taxon>Bacillati</taxon>
        <taxon>Actinomycetota</taxon>
        <taxon>Actinomycetes</taxon>
        <taxon>Micromonosporales</taxon>
        <taxon>Micromonosporaceae</taxon>
        <taxon>Catellatospora</taxon>
    </lineage>
</organism>
<accession>A0A8J3K452</accession>
<gene>
    <name evidence="1" type="ORF">Cch02nite_38190</name>
</gene>
<dbReference type="Gene3D" id="1.25.10.10">
    <property type="entry name" value="Leucine-rich Repeat Variant"/>
    <property type="match status" value="1"/>
</dbReference>
<dbReference type="InterPro" id="IPR011989">
    <property type="entry name" value="ARM-like"/>
</dbReference>
<reference evidence="1 2" key="1">
    <citation type="submission" date="2021-01" db="EMBL/GenBank/DDBJ databases">
        <title>Whole genome shotgun sequence of Catellatospora chokoriensis NBRC 107358.</title>
        <authorList>
            <person name="Komaki H."/>
            <person name="Tamura T."/>
        </authorList>
    </citation>
    <scope>NUCLEOTIDE SEQUENCE [LARGE SCALE GENOMIC DNA]</scope>
    <source>
        <strain evidence="1 2">NBRC 107358</strain>
    </source>
</reference>
<comment type="caution">
    <text evidence="1">The sequence shown here is derived from an EMBL/GenBank/DDBJ whole genome shotgun (WGS) entry which is preliminary data.</text>
</comment>
<dbReference type="RefSeq" id="WP_191842816.1">
    <property type="nucleotide sequence ID" value="NZ_BAAALB010000028.1"/>
</dbReference>
<keyword evidence="2" id="KW-1185">Reference proteome</keyword>
<dbReference type="SUPFAM" id="SSF48371">
    <property type="entry name" value="ARM repeat"/>
    <property type="match status" value="1"/>
</dbReference>
<dbReference type="AlphaFoldDB" id="A0A8J3K452"/>
<proteinExistence type="predicted"/>
<evidence type="ECO:0000313" key="2">
    <source>
        <dbReference type="Proteomes" id="UP000619293"/>
    </source>
</evidence>
<evidence type="ECO:0000313" key="1">
    <source>
        <dbReference type="EMBL" id="GIF90375.1"/>
    </source>
</evidence>
<protein>
    <recommendedName>
        <fullName evidence="3">HEAT repeat-containing protein</fullName>
    </recommendedName>
</protein>
<sequence>MSVPALPLPDDAEADRQIRRLLAPSGDPQYRLARGAALTWLLEHPQEAYPRLLAILQSPAPPALALAAVVHFQRADSVPVLEHVLHTADDPTVVVAAQALAEHPAPEAGAVLRRALGSAREQTVASAADGLAMRGDSAACVPLTAALQHPDPDVRRRVQAAVARLGCEQPAHGAPG</sequence>
<dbReference type="Proteomes" id="UP000619293">
    <property type="component" value="Unassembled WGS sequence"/>
</dbReference>
<dbReference type="Pfam" id="PF13646">
    <property type="entry name" value="HEAT_2"/>
    <property type="match status" value="1"/>
</dbReference>